<dbReference type="AlphaFoldDB" id="A0A392PQE7"/>
<accession>A0A392PQE7</accession>
<keyword evidence="2" id="KW-1185">Reference proteome</keyword>
<reference evidence="1 2" key="1">
    <citation type="journal article" date="2018" name="Front. Plant Sci.">
        <title>Red Clover (Trifolium pratense) and Zigzag Clover (T. medium) - A Picture of Genomic Similarities and Differences.</title>
        <authorList>
            <person name="Dluhosova J."/>
            <person name="Istvanek J."/>
            <person name="Nedelnik J."/>
            <person name="Repkova J."/>
        </authorList>
    </citation>
    <scope>NUCLEOTIDE SEQUENCE [LARGE SCALE GENOMIC DNA]</scope>
    <source>
        <strain evidence="2">cv. 10/8</strain>
        <tissue evidence="1">Leaf</tissue>
    </source>
</reference>
<sequence length="198" mass="22185">MSFYLHISGLNDKVSGQWFMTNESVISVDALYGVAKAIGPSRAWDYASDCVEIILVLLLQTRVATRLTFFFTMFAIGAAARPGPDFVIYAAPCPTNADLIVQKLRRYGWTLILLILLISWLCRKCNKRVEEEEEEEEATGHDSVRIPVEFHLKGDMLVKERVEELKPLEPEPKIELPKPPNCGQILDFVDAAIGGVGF</sequence>
<proteinExistence type="predicted"/>
<evidence type="ECO:0000313" key="2">
    <source>
        <dbReference type="Proteomes" id="UP000265520"/>
    </source>
</evidence>
<comment type="caution">
    <text evidence="1">The sequence shown here is derived from an EMBL/GenBank/DDBJ whole genome shotgun (WGS) entry which is preliminary data.</text>
</comment>
<evidence type="ECO:0000313" key="1">
    <source>
        <dbReference type="EMBL" id="MCI13526.1"/>
    </source>
</evidence>
<organism evidence="1 2">
    <name type="scientific">Trifolium medium</name>
    <dbReference type="NCBI Taxonomy" id="97028"/>
    <lineage>
        <taxon>Eukaryota</taxon>
        <taxon>Viridiplantae</taxon>
        <taxon>Streptophyta</taxon>
        <taxon>Embryophyta</taxon>
        <taxon>Tracheophyta</taxon>
        <taxon>Spermatophyta</taxon>
        <taxon>Magnoliopsida</taxon>
        <taxon>eudicotyledons</taxon>
        <taxon>Gunneridae</taxon>
        <taxon>Pentapetalae</taxon>
        <taxon>rosids</taxon>
        <taxon>fabids</taxon>
        <taxon>Fabales</taxon>
        <taxon>Fabaceae</taxon>
        <taxon>Papilionoideae</taxon>
        <taxon>50 kb inversion clade</taxon>
        <taxon>NPAAA clade</taxon>
        <taxon>Hologalegina</taxon>
        <taxon>IRL clade</taxon>
        <taxon>Trifolieae</taxon>
        <taxon>Trifolium</taxon>
    </lineage>
</organism>
<dbReference type="EMBL" id="LXQA010088539">
    <property type="protein sequence ID" value="MCI13526.1"/>
    <property type="molecule type" value="Genomic_DNA"/>
</dbReference>
<dbReference type="Proteomes" id="UP000265520">
    <property type="component" value="Unassembled WGS sequence"/>
</dbReference>
<name>A0A392PQE7_9FABA</name>
<protein>
    <submittedName>
        <fullName evidence="1">Uncharacterized protein</fullName>
    </submittedName>
</protein>